<evidence type="ECO:0008006" key="4">
    <source>
        <dbReference type="Google" id="ProtNLM"/>
    </source>
</evidence>
<reference evidence="2 3" key="1">
    <citation type="journal article" date="2010" name="Stand. Genomic Sci.">
        <title>Complete genome sequence of Ferrimonas balearica type strain (PAT).</title>
        <authorList>
            <person name="Nolan M."/>
            <person name="Sikorski J."/>
            <person name="Davenport K."/>
            <person name="Lucas S."/>
            <person name="Glavina Del Rio T."/>
            <person name="Tice H."/>
            <person name="Cheng J."/>
            <person name="Goodwin L."/>
            <person name="Pitluck S."/>
            <person name="Liolios K."/>
            <person name="Ivanova N."/>
            <person name="Mavromatis K."/>
            <person name="Ovchinnikova G."/>
            <person name="Pati A."/>
            <person name="Chen A."/>
            <person name="Palaniappan K."/>
            <person name="Land M."/>
            <person name="Hauser L."/>
            <person name="Chang Y."/>
            <person name="Jeffries C."/>
            <person name="Tapia R."/>
            <person name="Brettin T."/>
            <person name="Detter J."/>
            <person name="Han C."/>
            <person name="Yasawong M."/>
            <person name="Rohde M."/>
            <person name="Tindall B."/>
            <person name="Goker M."/>
            <person name="Woyke T."/>
            <person name="Bristow J."/>
            <person name="Eisen J."/>
            <person name="Markowitz V."/>
            <person name="Hugenholtz P."/>
            <person name="Kyrpides N."/>
            <person name="Klenk H."/>
            <person name="Lapidus A."/>
        </authorList>
    </citation>
    <scope>NUCLEOTIDE SEQUENCE [LARGE SCALE GENOMIC DNA]</scope>
    <source>
        <strain evidence="3">DSM 9799 / CCM 4581 / KCTC 23876 / PAT</strain>
    </source>
</reference>
<keyword evidence="3" id="KW-1185">Reference proteome</keyword>
<dbReference type="HOGENOM" id="CLU_1419579_0_0_6"/>
<dbReference type="EMBL" id="CP002209">
    <property type="protein sequence ID" value="ADN76887.1"/>
    <property type="molecule type" value="Genomic_DNA"/>
</dbReference>
<protein>
    <recommendedName>
        <fullName evidence="4">SHOCT domain-containing protein</fullName>
    </recommendedName>
</protein>
<dbReference type="KEGG" id="fbl:Fbal_2685"/>
<keyword evidence="1" id="KW-0732">Signal</keyword>
<accession>E1SQW2</accession>
<gene>
    <name evidence="2" type="ordered locus">Fbal_2685</name>
</gene>
<proteinExistence type="predicted"/>
<dbReference type="AlphaFoldDB" id="E1SQW2"/>
<organism evidence="2 3">
    <name type="scientific">Ferrimonas balearica (strain DSM 9799 / CCM 4581 / KCTC 23876 / PAT)</name>
    <dbReference type="NCBI Taxonomy" id="550540"/>
    <lineage>
        <taxon>Bacteria</taxon>
        <taxon>Pseudomonadati</taxon>
        <taxon>Pseudomonadota</taxon>
        <taxon>Gammaproteobacteria</taxon>
        <taxon>Alteromonadales</taxon>
        <taxon>Ferrimonadaceae</taxon>
        <taxon>Ferrimonas</taxon>
    </lineage>
</organism>
<dbReference type="RefSeq" id="WP_013346193.1">
    <property type="nucleotide sequence ID" value="NC_014541.1"/>
</dbReference>
<evidence type="ECO:0000313" key="3">
    <source>
        <dbReference type="Proteomes" id="UP000006683"/>
    </source>
</evidence>
<sequence length="191" mass="21006">MKRLTRWMVVALLGLVSTGVLANSIRIERAAEGPVSVEVERDEERVTLELDPANPDWDALDAALGDDPNAERWRSMIESVLNGEGPLTLALHNEAGVKVIRVPNIELILEDGEMELEIAEMHQRLAEQGVRLQEEAARMEKHMAEVVLPKIFIEQRAATAKAITSMIEHGEFSADELAAIEAALAAKSPVK</sequence>
<name>E1SQW2_FERBD</name>
<dbReference type="Proteomes" id="UP000006683">
    <property type="component" value="Chromosome"/>
</dbReference>
<evidence type="ECO:0000256" key="1">
    <source>
        <dbReference type="SAM" id="SignalP"/>
    </source>
</evidence>
<feature type="chain" id="PRO_5003151768" description="SHOCT domain-containing protein" evidence="1">
    <location>
        <begin position="23"/>
        <end position="191"/>
    </location>
</feature>
<dbReference type="STRING" id="550540.Fbal_2685"/>
<evidence type="ECO:0000313" key="2">
    <source>
        <dbReference type="EMBL" id="ADN76887.1"/>
    </source>
</evidence>
<feature type="signal peptide" evidence="1">
    <location>
        <begin position="1"/>
        <end position="22"/>
    </location>
</feature>
<dbReference type="GeneID" id="67182913"/>